<reference evidence="4" key="1">
    <citation type="submission" date="2025-08" db="UniProtKB">
        <authorList>
            <consortium name="RefSeq"/>
        </authorList>
    </citation>
    <scope>IDENTIFICATION</scope>
    <source>
        <tissue evidence="4">Sperm</tissue>
    </source>
</reference>
<name>A0AAJ7TNH2_PETMA</name>
<dbReference type="AlphaFoldDB" id="A0AAJ7TNH2"/>
<proteinExistence type="inferred from homology"/>
<dbReference type="InterPro" id="IPR018797">
    <property type="entry name" value="FAM98"/>
</dbReference>
<evidence type="ECO:0000313" key="4">
    <source>
        <dbReference type="RefSeq" id="XP_032821125.1"/>
    </source>
</evidence>
<gene>
    <name evidence="4" type="primary">LOC116948505</name>
</gene>
<dbReference type="PANTHER" id="PTHR31353">
    <property type="entry name" value="FAM98"/>
    <property type="match status" value="1"/>
</dbReference>
<evidence type="ECO:0000256" key="1">
    <source>
        <dbReference type="ARBA" id="ARBA00007218"/>
    </source>
</evidence>
<protein>
    <submittedName>
        <fullName evidence="4">Protein FAM98A-like</fullName>
    </submittedName>
</protein>
<keyword evidence="3" id="KW-1185">Reference proteome</keyword>
<dbReference type="Proteomes" id="UP001318040">
    <property type="component" value="Chromosome 33"/>
</dbReference>
<evidence type="ECO:0000256" key="2">
    <source>
        <dbReference type="SAM" id="MobiDB-lite"/>
    </source>
</evidence>
<feature type="region of interest" description="Disordered" evidence="2">
    <location>
        <begin position="299"/>
        <end position="381"/>
    </location>
</feature>
<dbReference type="Pfam" id="PF10239">
    <property type="entry name" value="DUF2465"/>
    <property type="match status" value="1"/>
</dbReference>
<dbReference type="RefSeq" id="XP_032821125.1">
    <property type="nucleotide sequence ID" value="XM_032965234.1"/>
</dbReference>
<feature type="compositionally biased region" description="Basic and acidic residues" evidence="2">
    <location>
        <begin position="301"/>
        <end position="310"/>
    </location>
</feature>
<dbReference type="KEGG" id="pmrn:116948505"/>
<organism evidence="3 4">
    <name type="scientific">Petromyzon marinus</name>
    <name type="common">Sea lamprey</name>
    <dbReference type="NCBI Taxonomy" id="7757"/>
    <lineage>
        <taxon>Eukaryota</taxon>
        <taxon>Metazoa</taxon>
        <taxon>Chordata</taxon>
        <taxon>Craniata</taxon>
        <taxon>Vertebrata</taxon>
        <taxon>Cyclostomata</taxon>
        <taxon>Hyperoartia</taxon>
        <taxon>Petromyzontiformes</taxon>
        <taxon>Petromyzontidae</taxon>
        <taxon>Petromyzon</taxon>
    </lineage>
</organism>
<dbReference type="PANTHER" id="PTHR31353:SF1">
    <property type="entry name" value="PROTEIN FAM98B"/>
    <property type="match status" value="1"/>
</dbReference>
<dbReference type="GeneID" id="116948505"/>
<accession>A0AAJ7TNH2</accession>
<feature type="compositionally biased region" description="Gly residues" evidence="2">
    <location>
        <begin position="333"/>
        <end position="372"/>
    </location>
</feature>
<sequence>MELTALGGDAGDAIRDLGYALPAGGVQDVCQLADGGPASPDFTQLCAWLTNQLRAVSPLEESLTPTSDPEEAETFQLEVSGLMAELCCPYPALTTGDATKRLSSAQPCLQLLLFLATELQAARVLRARQASQQAPPAQGELSVELGAICCCLELGEQPVADDSACIFTPIQDKVVQVLGKLPGATMEKPLLQAELSPPQWERLENINQVMLSEYELRRKMLLKRLDVTVQSFGWSEKAQTHVDSVARAYVPKRAALSPRPSVSLAHVLAARADLSRIVKTTGGDVRAHTACSINKVLMGRVPDRGGRPREMGPPAPDMPFWQKRQNDPRGGRGRGGGGGWQGGSRGGQGGGQGGWQGGGYSGGRGDWGGGGRGGRRGQGKW</sequence>
<comment type="similarity">
    <text evidence="1">Belongs to the FAM98 family.</text>
</comment>
<dbReference type="GO" id="GO:0072669">
    <property type="term" value="C:tRNA-splicing ligase complex"/>
    <property type="evidence" value="ECO:0007669"/>
    <property type="project" value="TreeGrafter"/>
</dbReference>
<evidence type="ECO:0000313" key="3">
    <source>
        <dbReference type="Proteomes" id="UP001318040"/>
    </source>
</evidence>